<protein>
    <submittedName>
        <fullName evidence="2">Uncharacterized protein</fullName>
    </submittedName>
</protein>
<keyword evidence="3" id="KW-1185">Reference proteome</keyword>
<dbReference type="AlphaFoldDB" id="A0AA88KJM8"/>
<dbReference type="EMBL" id="PYSW02000020">
    <property type="protein sequence ID" value="KAG2383402.1"/>
    <property type="molecule type" value="Genomic_DNA"/>
</dbReference>
<reference evidence="2 3" key="1">
    <citation type="journal article" date="2018" name="BMC Genomics">
        <title>The genome of Naegleria lovaniensis, the basis for a comparative approach to unravel pathogenicity factors of the human pathogenic amoeba N. fowleri.</title>
        <authorList>
            <person name="Liechti N."/>
            <person name="Schurch N."/>
            <person name="Bruggmann R."/>
            <person name="Wittwer M."/>
        </authorList>
    </citation>
    <scope>NUCLEOTIDE SEQUENCE [LARGE SCALE GENOMIC DNA]</scope>
    <source>
        <strain evidence="2 3">ATCC 30569</strain>
    </source>
</reference>
<gene>
    <name evidence="2" type="ORF">C9374_004073</name>
</gene>
<evidence type="ECO:0000313" key="2">
    <source>
        <dbReference type="EMBL" id="KAG2383402.1"/>
    </source>
</evidence>
<organism evidence="2 3">
    <name type="scientific">Naegleria lovaniensis</name>
    <name type="common">Amoeba</name>
    <dbReference type="NCBI Taxonomy" id="51637"/>
    <lineage>
        <taxon>Eukaryota</taxon>
        <taxon>Discoba</taxon>
        <taxon>Heterolobosea</taxon>
        <taxon>Tetramitia</taxon>
        <taxon>Eutetramitia</taxon>
        <taxon>Vahlkampfiidae</taxon>
        <taxon>Naegleria</taxon>
    </lineage>
</organism>
<dbReference type="RefSeq" id="XP_044549081.1">
    <property type="nucleotide sequence ID" value="XM_044693672.1"/>
</dbReference>
<dbReference type="Proteomes" id="UP000816034">
    <property type="component" value="Unassembled WGS sequence"/>
</dbReference>
<proteinExistence type="predicted"/>
<evidence type="ECO:0000256" key="1">
    <source>
        <dbReference type="SAM" id="MobiDB-lite"/>
    </source>
</evidence>
<name>A0AA88KJM8_NAELO</name>
<feature type="compositionally biased region" description="Basic and acidic residues" evidence="1">
    <location>
        <begin position="16"/>
        <end position="26"/>
    </location>
</feature>
<dbReference type="GeneID" id="68096528"/>
<feature type="region of interest" description="Disordered" evidence="1">
    <location>
        <begin position="1"/>
        <end position="81"/>
    </location>
</feature>
<evidence type="ECO:0000313" key="3">
    <source>
        <dbReference type="Proteomes" id="UP000816034"/>
    </source>
</evidence>
<accession>A0AA88KJM8</accession>
<sequence length="292" mass="33185">MTDVKPFSNPVNEEQDASKSEDKNDINDDEDDDKMATQKTAVDPTLPETANTSQDKKTSGMSDNSNEPSNNVSASPTLDNNASDQGAKILIMDKQVSPNEALYNQEYQLEKVIGCMFTTLEKIENQATRAWFIAETAFIMEKSTKYAEAFGIYVKAGIILHQAIETMKNLEVESERSKALRSFLTTVLRDIFERTLAIQQDKLNSSINSSQSPQNEVGVHQILYMYAIRIAQEAAYKEYLNSSQCTKECLAMYIRAKYIFEYLIEASEEYSEKVELRNFLAKFTERINFLEN</sequence>
<feature type="compositionally biased region" description="Polar residues" evidence="1">
    <location>
        <begin position="48"/>
        <end position="81"/>
    </location>
</feature>
<comment type="caution">
    <text evidence="2">The sequence shown here is derived from an EMBL/GenBank/DDBJ whole genome shotgun (WGS) entry which is preliminary data.</text>
</comment>